<feature type="compositionally biased region" description="Acidic residues" evidence="1">
    <location>
        <begin position="79"/>
        <end position="95"/>
    </location>
</feature>
<feature type="compositionally biased region" description="Basic and acidic residues" evidence="1">
    <location>
        <begin position="40"/>
        <end position="54"/>
    </location>
</feature>
<comment type="caution">
    <text evidence="2">The sequence shown here is derived from an EMBL/GenBank/DDBJ whole genome shotgun (WGS) entry which is preliminary data.</text>
</comment>
<feature type="compositionally biased region" description="Low complexity" evidence="1">
    <location>
        <begin position="29"/>
        <end position="39"/>
    </location>
</feature>
<dbReference type="Proteomes" id="UP001303222">
    <property type="component" value="Unassembled WGS sequence"/>
</dbReference>
<dbReference type="AlphaFoldDB" id="A0AAN6SAQ8"/>
<evidence type="ECO:0000256" key="1">
    <source>
        <dbReference type="SAM" id="MobiDB-lite"/>
    </source>
</evidence>
<keyword evidence="3" id="KW-1185">Reference proteome</keyword>
<gene>
    <name evidence="2" type="ORF">QBC32DRAFT_319678</name>
</gene>
<evidence type="ECO:0000313" key="2">
    <source>
        <dbReference type="EMBL" id="KAK3946729.1"/>
    </source>
</evidence>
<name>A0AAN6SAQ8_9PEZI</name>
<reference evidence="2" key="1">
    <citation type="journal article" date="2023" name="Mol. Phylogenet. Evol.">
        <title>Genome-scale phylogeny and comparative genomics of the fungal order Sordariales.</title>
        <authorList>
            <person name="Hensen N."/>
            <person name="Bonometti L."/>
            <person name="Westerberg I."/>
            <person name="Brannstrom I.O."/>
            <person name="Guillou S."/>
            <person name="Cros-Aarteil S."/>
            <person name="Calhoun S."/>
            <person name="Haridas S."/>
            <person name="Kuo A."/>
            <person name="Mondo S."/>
            <person name="Pangilinan J."/>
            <person name="Riley R."/>
            <person name="LaButti K."/>
            <person name="Andreopoulos B."/>
            <person name="Lipzen A."/>
            <person name="Chen C."/>
            <person name="Yan M."/>
            <person name="Daum C."/>
            <person name="Ng V."/>
            <person name="Clum A."/>
            <person name="Steindorff A."/>
            <person name="Ohm R.A."/>
            <person name="Martin F."/>
            <person name="Silar P."/>
            <person name="Natvig D.O."/>
            <person name="Lalanne C."/>
            <person name="Gautier V."/>
            <person name="Ament-Velasquez S.L."/>
            <person name="Kruys A."/>
            <person name="Hutchinson M.I."/>
            <person name="Powell A.J."/>
            <person name="Barry K."/>
            <person name="Miller A.N."/>
            <person name="Grigoriev I.V."/>
            <person name="Debuchy R."/>
            <person name="Gladieux P."/>
            <person name="Hiltunen Thoren M."/>
            <person name="Johannesson H."/>
        </authorList>
    </citation>
    <scope>NUCLEOTIDE SEQUENCE</scope>
    <source>
        <strain evidence="2">CBS 626.80</strain>
    </source>
</reference>
<reference evidence="2" key="2">
    <citation type="submission" date="2023-06" db="EMBL/GenBank/DDBJ databases">
        <authorList>
            <consortium name="Lawrence Berkeley National Laboratory"/>
            <person name="Mondo S.J."/>
            <person name="Hensen N."/>
            <person name="Bonometti L."/>
            <person name="Westerberg I."/>
            <person name="Brannstrom I.O."/>
            <person name="Guillou S."/>
            <person name="Cros-Aarteil S."/>
            <person name="Calhoun S."/>
            <person name="Haridas S."/>
            <person name="Kuo A."/>
            <person name="Pangilinan J."/>
            <person name="Riley R."/>
            <person name="Labutti K."/>
            <person name="Andreopoulos B."/>
            <person name="Lipzen A."/>
            <person name="Chen C."/>
            <person name="Yanf M."/>
            <person name="Daum C."/>
            <person name="Ng V."/>
            <person name="Clum A."/>
            <person name="Steindorff A."/>
            <person name="Ohm R."/>
            <person name="Martin F."/>
            <person name="Silar P."/>
            <person name="Natvig D."/>
            <person name="Lalanne C."/>
            <person name="Gautier V."/>
            <person name="Ament-Velasquez S.L."/>
            <person name="Kruys A."/>
            <person name="Hutchinson M.I."/>
            <person name="Powell A.J."/>
            <person name="Barry K."/>
            <person name="Miller A.N."/>
            <person name="Grigoriev I.V."/>
            <person name="Debuchy R."/>
            <person name="Gladieux P."/>
            <person name="Thoren M.H."/>
            <person name="Johannesson H."/>
        </authorList>
    </citation>
    <scope>NUCLEOTIDE SEQUENCE</scope>
    <source>
        <strain evidence="2">CBS 626.80</strain>
    </source>
</reference>
<feature type="compositionally biased region" description="Basic and acidic residues" evidence="1">
    <location>
        <begin position="117"/>
        <end position="128"/>
    </location>
</feature>
<dbReference type="EMBL" id="MU859547">
    <property type="protein sequence ID" value="KAK3946729.1"/>
    <property type="molecule type" value="Genomic_DNA"/>
</dbReference>
<feature type="compositionally biased region" description="Polar residues" evidence="1">
    <location>
        <begin position="96"/>
        <end position="107"/>
    </location>
</feature>
<accession>A0AAN6SAQ8</accession>
<feature type="region of interest" description="Disordered" evidence="1">
    <location>
        <begin position="29"/>
        <end position="189"/>
    </location>
</feature>
<protein>
    <submittedName>
        <fullName evidence="2">Uncharacterized protein</fullName>
    </submittedName>
</protein>
<feature type="region of interest" description="Disordered" evidence="1">
    <location>
        <begin position="204"/>
        <end position="240"/>
    </location>
</feature>
<organism evidence="2 3">
    <name type="scientific">Pseudoneurospora amorphoporcata</name>
    <dbReference type="NCBI Taxonomy" id="241081"/>
    <lineage>
        <taxon>Eukaryota</taxon>
        <taxon>Fungi</taxon>
        <taxon>Dikarya</taxon>
        <taxon>Ascomycota</taxon>
        <taxon>Pezizomycotina</taxon>
        <taxon>Sordariomycetes</taxon>
        <taxon>Sordariomycetidae</taxon>
        <taxon>Sordariales</taxon>
        <taxon>Sordariaceae</taxon>
        <taxon>Pseudoneurospora</taxon>
    </lineage>
</organism>
<proteinExistence type="predicted"/>
<sequence>MSGHSFKQLVFEQFFPDAADEVEEIIGQQQPAPIVVPVPDSEHDIEDTAEKDDVQVTESLLPDETTPAATDVAPPESSFLEDYEDETGYESDINDGNESHSLSQGSVNHGRLSTIPEETKSEGPHDDSIPVSNQDESVGPDSEGQTDAQTTEQHEESSQMLPEDPAAPGMPTDSSPTQLGPESFPPLYFTPDRTRIVTLAGTSGGIAPSSYGQTFPESAQEDAADDKSEDGGWIVIGNDD</sequence>
<evidence type="ECO:0000313" key="3">
    <source>
        <dbReference type="Proteomes" id="UP001303222"/>
    </source>
</evidence>